<protein>
    <submittedName>
        <fullName evidence="1">Uncharacterized protein</fullName>
    </submittedName>
</protein>
<name>A0ACB7Y6X8_9ERIC</name>
<keyword evidence="2" id="KW-1185">Reference proteome</keyword>
<dbReference type="EMBL" id="CM037157">
    <property type="protein sequence ID" value="KAH7849291.1"/>
    <property type="molecule type" value="Genomic_DNA"/>
</dbReference>
<reference evidence="1 2" key="1">
    <citation type="journal article" date="2021" name="Hortic Res">
        <title>High-quality reference genome and annotation aids understanding of berry development for evergreen blueberry (Vaccinium darrowii).</title>
        <authorList>
            <person name="Yu J."/>
            <person name="Hulse-Kemp A.M."/>
            <person name="Babiker E."/>
            <person name="Staton M."/>
        </authorList>
    </citation>
    <scope>NUCLEOTIDE SEQUENCE [LARGE SCALE GENOMIC DNA]</scope>
    <source>
        <strain evidence="2">cv. NJ 8807/NJ 8810</strain>
        <tissue evidence="1">Young leaf</tissue>
    </source>
</reference>
<sequence>MKFNSAEELPGHSLQCNFRTMNCTNEGCNARFCASHLVDHESICPFKILPCEQKCPDSIMRREMDKHCITVCPMKLVNCPFYPVGCQSTIPLATIEQHRLENLHAHVLYILQVIHKDAPWKNFKERVDQLKETILIEFDESPNKNEECTELVANDEESVDSSTREEHKESPNKTEDCTELVTNKEESVDSPTREERKESPNNEECEELVTNKDESIDSSAREEGSKESPKKKEECTESPSEEENYEEWPTKKEVRLPETISAWKDPSIKGEESSQSAIEEEECKISHKKWRSTESRP</sequence>
<dbReference type="Proteomes" id="UP000828048">
    <property type="component" value="Chromosome 7"/>
</dbReference>
<gene>
    <name evidence="1" type="ORF">Vadar_015767</name>
</gene>
<comment type="caution">
    <text evidence="1">The sequence shown here is derived from an EMBL/GenBank/DDBJ whole genome shotgun (WGS) entry which is preliminary data.</text>
</comment>
<proteinExistence type="predicted"/>
<evidence type="ECO:0000313" key="1">
    <source>
        <dbReference type="EMBL" id="KAH7849291.1"/>
    </source>
</evidence>
<organism evidence="1 2">
    <name type="scientific">Vaccinium darrowii</name>
    <dbReference type="NCBI Taxonomy" id="229202"/>
    <lineage>
        <taxon>Eukaryota</taxon>
        <taxon>Viridiplantae</taxon>
        <taxon>Streptophyta</taxon>
        <taxon>Embryophyta</taxon>
        <taxon>Tracheophyta</taxon>
        <taxon>Spermatophyta</taxon>
        <taxon>Magnoliopsida</taxon>
        <taxon>eudicotyledons</taxon>
        <taxon>Gunneridae</taxon>
        <taxon>Pentapetalae</taxon>
        <taxon>asterids</taxon>
        <taxon>Ericales</taxon>
        <taxon>Ericaceae</taxon>
        <taxon>Vaccinioideae</taxon>
        <taxon>Vaccinieae</taxon>
        <taxon>Vaccinium</taxon>
    </lineage>
</organism>
<accession>A0ACB7Y6X8</accession>
<evidence type="ECO:0000313" key="2">
    <source>
        <dbReference type="Proteomes" id="UP000828048"/>
    </source>
</evidence>